<gene>
    <name evidence="1" type="ORF">MYCTH_2301823</name>
</gene>
<protein>
    <submittedName>
        <fullName evidence="1">Uncharacterized protein</fullName>
    </submittedName>
</protein>
<dbReference type="HOGENOM" id="CLU_2759581_0_0_1"/>
<organism evidence="1 2">
    <name type="scientific">Thermothelomyces thermophilus (strain ATCC 42464 / BCRC 31852 / DSM 1799)</name>
    <name type="common">Sporotrichum thermophile</name>
    <dbReference type="NCBI Taxonomy" id="573729"/>
    <lineage>
        <taxon>Eukaryota</taxon>
        <taxon>Fungi</taxon>
        <taxon>Dikarya</taxon>
        <taxon>Ascomycota</taxon>
        <taxon>Pezizomycotina</taxon>
        <taxon>Sordariomycetes</taxon>
        <taxon>Sordariomycetidae</taxon>
        <taxon>Sordariales</taxon>
        <taxon>Chaetomiaceae</taxon>
        <taxon>Thermothelomyces</taxon>
    </lineage>
</organism>
<dbReference type="RefSeq" id="XP_003661909.1">
    <property type="nucleotide sequence ID" value="XM_003661861.1"/>
</dbReference>
<dbReference type="AlphaFoldDB" id="G2QAB4"/>
<dbReference type="InParanoid" id="G2QAB4"/>
<dbReference type="EMBL" id="CP003003">
    <property type="protein sequence ID" value="AEO56664.1"/>
    <property type="molecule type" value="Genomic_DNA"/>
</dbReference>
<accession>G2QAB4</accession>
<evidence type="ECO:0000313" key="2">
    <source>
        <dbReference type="Proteomes" id="UP000007322"/>
    </source>
</evidence>
<keyword evidence="2" id="KW-1185">Reference proteome</keyword>
<name>G2QAB4_THET4</name>
<dbReference type="GeneID" id="11510714"/>
<reference evidence="1 2" key="1">
    <citation type="journal article" date="2011" name="Nat. Biotechnol.">
        <title>Comparative genomic analysis of the thermophilic biomass-degrading fungi Myceliophthora thermophila and Thielavia terrestris.</title>
        <authorList>
            <person name="Berka R.M."/>
            <person name="Grigoriev I.V."/>
            <person name="Otillar R."/>
            <person name="Salamov A."/>
            <person name="Grimwood J."/>
            <person name="Reid I."/>
            <person name="Ishmael N."/>
            <person name="John T."/>
            <person name="Darmond C."/>
            <person name="Moisan M.-C."/>
            <person name="Henrissat B."/>
            <person name="Coutinho P.M."/>
            <person name="Lombard V."/>
            <person name="Natvig D.O."/>
            <person name="Lindquist E."/>
            <person name="Schmutz J."/>
            <person name="Lucas S."/>
            <person name="Harris P."/>
            <person name="Powlowski J."/>
            <person name="Bellemare A."/>
            <person name="Taylor D."/>
            <person name="Butler G."/>
            <person name="de Vries R.P."/>
            <person name="Allijn I.E."/>
            <person name="van den Brink J."/>
            <person name="Ushinsky S."/>
            <person name="Storms R."/>
            <person name="Powell A.J."/>
            <person name="Paulsen I.T."/>
            <person name="Elbourne L.D.H."/>
            <person name="Baker S.E."/>
            <person name="Magnuson J."/>
            <person name="LaBoissiere S."/>
            <person name="Clutterbuck A.J."/>
            <person name="Martinez D."/>
            <person name="Wogulis M."/>
            <person name="de Leon A.L."/>
            <person name="Rey M.W."/>
            <person name="Tsang A."/>
        </authorList>
    </citation>
    <scope>NUCLEOTIDE SEQUENCE [LARGE SCALE GENOMIC DNA]</scope>
    <source>
        <strain evidence="2">ATCC 42464 / BCRC 31852 / DSM 1799</strain>
    </source>
</reference>
<sequence>MEFKLQLAESLNSVRTFWTLDEDDSLLRGGRISQNHFDAHWIPRFSSPAVLFPCVPFGIEGHSPQKCGYC</sequence>
<evidence type="ECO:0000313" key="1">
    <source>
        <dbReference type="EMBL" id="AEO56664.1"/>
    </source>
</evidence>
<dbReference type="KEGG" id="mtm:MYCTH_2301823"/>
<dbReference type="Proteomes" id="UP000007322">
    <property type="component" value="Chromosome 2"/>
</dbReference>
<proteinExistence type="predicted"/>
<dbReference type="VEuPathDB" id="FungiDB:MYCTH_2301823"/>